<sequence length="635" mass="70131">MRKIKIFITLILMSSLSVTAQNKDTREADKYFSEYAFVEAIDAYNKLVEKGKADSYVYAQLAEANYNIFNTEEAEKWYAKTLEGTGDQDAETIYKYAQMLRANGKYDAANTWMSKFAKMAPKDDRAKAFVSNPDYVSGILNAKQAYEVSELDINSDVTDFGGTIQDGVLYFSSARNNARRDYGWNEEPFLDVYQVDMSMADGEVSEPVKVSGDINTRYHEGLVSFSPDGNTMYFSRESFFEGVYEKSTDSRTKISYLYLYKATKQGEQWGNVQLLPFNGEDYSVKNASVSKDGKTLYFASDMSGGVGQYDIYKVAINDDGSYGTVENLGDKVNTAGQEMFPFSSDNGTLYFSSTGHLGLGGLDVFYVDASGKVQNMGRPVNSKSDDLAFSINEDSGEGFVSSNRSGGLGSDDIYAVKRLKPCNVDLTVVVVDADTNNPISGADVIIADATGRVVSTGKANSNGEVSYTLPCGDTLEIAAKYEQYESNKVTFGGSEKEQDIFQVNLKPIDKIIVKDRVVLNPIFFEFDKANITSQGAFELDKLVAVMKKYPDMVISAESHTDNRGSKRYNEQLSERRAQSTVQYVISKGIEASRISGVGKGENEPKVDCGSNCTEEQHQDNRRSEFIIVSGGPSQD</sequence>
<organism evidence="8 9">
    <name type="scientific">Mangrovimonas yunxiaonensis</name>
    <dbReference type="NCBI Taxonomy" id="1197477"/>
    <lineage>
        <taxon>Bacteria</taxon>
        <taxon>Pseudomonadati</taxon>
        <taxon>Bacteroidota</taxon>
        <taxon>Flavobacteriia</taxon>
        <taxon>Flavobacteriales</taxon>
        <taxon>Flavobacteriaceae</taxon>
        <taxon>Mangrovimonas</taxon>
    </lineage>
</organism>
<dbReference type="Pfam" id="PF07676">
    <property type="entry name" value="PD40"/>
    <property type="match status" value="3"/>
</dbReference>
<proteinExistence type="predicted"/>
<evidence type="ECO:0000259" key="7">
    <source>
        <dbReference type="PROSITE" id="PS51123"/>
    </source>
</evidence>
<evidence type="ECO:0000313" key="8">
    <source>
        <dbReference type="EMBL" id="KFB01496.1"/>
    </source>
</evidence>
<evidence type="ECO:0000256" key="4">
    <source>
        <dbReference type="PROSITE-ProRule" id="PRU00473"/>
    </source>
</evidence>
<dbReference type="Gene3D" id="2.120.10.30">
    <property type="entry name" value="TolB, C-terminal domain"/>
    <property type="match status" value="1"/>
</dbReference>
<dbReference type="STRING" id="1197477.IA57_06605"/>
<dbReference type="PRINTS" id="PR01021">
    <property type="entry name" value="OMPADOMAIN"/>
</dbReference>
<evidence type="ECO:0000256" key="2">
    <source>
        <dbReference type="ARBA" id="ARBA00023136"/>
    </source>
</evidence>
<dbReference type="SUPFAM" id="SSF48452">
    <property type="entry name" value="TPR-like"/>
    <property type="match status" value="1"/>
</dbReference>
<dbReference type="EMBL" id="JPFK01000005">
    <property type="protein sequence ID" value="KFB01496.1"/>
    <property type="molecule type" value="Genomic_DNA"/>
</dbReference>
<dbReference type="InterPro" id="IPR036737">
    <property type="entry name" value="OmpA-like_sf"/>
</dbReference>
<dbReference type="RefSeq" id="WP_036120798.1">
    <property type="nucleotide sequence ID" value="NZ_BMET01000001.1"/>
</dbReference>
<dbReference type="InterPro" id="IPR050330">
    <property type="entry name" value="Bact_OuterMem_StrucFunc"/>
</dbReference>
<name>A0A084TLB0_9FLAO</name>
<keyword evidence="3" id="KW-0998">Cell outer membrane</keyword>
<dbReference type="CDD" id="cd07185">
    <property type="entry name" value="OmpA_C-like"/>
    <property type="match status" value="1"/>
</dbReference>
<dbReference type="InterPro" id="IPR011990">
    <property type="entry name" value="TPR-like_helical_dom_sf"/>
</dbReference>
<dbReference type="InterPro" id="IPR006664">
    <property type="entry name" value="OMP_bac"/>
</dbReference>
<dbReference type="AlphaFoldDB" id="A0A084TLB0"/>
<dbReference type="eggNOG" id="COG0823">
    <property type="taxonomic scope" value="Bacteria"/>
</dbReference>
<dbReference type="SUPFAM" id="SSF82171">
    <property type="entry name" value="DPP6 N-terminal domain-like"/>
    <property type="match status" value="1"/>
</dbReference>
<protein>
    <submittedName>
        <fullName evidence="8">Cell envelope biogenesis protein OmpA</fullName>
    </submittedName>
</protein>
<feature type="compositionally biased region" description="Basic and acidic residues" evidence="5">
    <location>
        <begin position="614"/>
        <end position="624"/>
    </location>
</feature>
<evidence type="ECO:0000256" key="6">
    <source>
        <dbReference type="SAM" id="SignalP"/>
    </source>
</evidence>
<dbReference type="PANTHER" id="PTHR30329:SF21">
    <property type="entry name" value="LIPOPROTEIN YIAD-RELATED"/>
    <property type="match status" value="1"/>
</dbReference>
<dbReference type="OrthoDB" id="9809364at2"/>
<comment type="caution">
    <text evidence="8">The sequence shown here is derived from an EMBL/GenBank/DDBJ whole genome shotgun (WGS) entry which is preliminary data.</text>
</comment>
<keyword evidence="6" id="KW-0732">Signal</keyword>
<gene>
    <name evidence="8" type="ORF">IA57_06605</name>
</gene>
<dbReference type="PROSITE" id="PS51123">
    <property type="entry name" value="OMPA_2"/>
    <property type="match status" value="1"/>
</dbReference>
<dbReference type="InterPro" id="IPR011042">
    <property type="entry name" value="6-blade_b-propeller_TolB-like"/>
</dbReference>
<feature type="signal peptide" evidence="6">
    <location>
        <begin position="1"/>
        <end position="20"/>
    </location>
</feature>
<dbReference type="SUPFAM" id="SSF103088">
    <property type="entry name" value="OmpA-like"/>
    <property type="match status" value="1"/>
</dbReference>
<dbReference type="InterPro" id="IPR011659">
    <property type="entry name" value="WD40"/>
</dbReference>
<feature type="region of interest" description="Disordered" evidence="5">
    <location>
        <begin position="595"/>
        <end position="635"/>
    </location>
</feature>
<evidence type="ECO:0000313" key="9">
    <source>
        <dbReference type="Proteomes" id="UP000028521"/>
    </source>
</evidence>
<feature type="domain" description="OmpA-like" evidence="7">
    <location>
        <begin position="511"/>
        <end position="631"/>
    </location>
</feature>
<keyword evidence="2 4" id="KW-0472">Membrane</keyword>
<evidence type="ECO:0000256" key="5">
    <source>
        <dbReference type="SAM" id="MobiDB-lite"/>
    </source>
</evidence>
<dbReference type="GO" id="GO:0009279">
    <property type="term" value="C:cell outer membrane"/>
    <property type="evidence" value="ECO:0007669"/>
    <property type="project" value="UniProtKB-SubCell"/>
</dbReference>
<comment type="subcellular location">
    <subcellularLocation>
        <location evidence="1">Cell outer membrane</location>
    </subcellularLocation>
</comment>
<evidence type="ECO:0000256" key="1">
    <source>
        <dbReference type="ARBA" id="ARBA00004442"/>
    </source>
</evidence>
<dbReference type="eggNOG" id="COG2885">
    <property type="taxonomic scope" value="Bacteria"/>
</dbReference>
<dbReference type="Proteomes" id="UP000028521">
    <property type="component" value="Unassembled WGS sequence"/>
</dbReference>
<accession>A0A084TLB0</accession>
<dbReference type="Pfam" id="PF00691">
    <property type="entry name" value="OmpA"/>
    <property type="match status" value="1"/>
</dbReference>
<keyword evidence="9" id="KW-1185">Reference proteome</keyword>
<dbReference type="PANTHER" id="PTHR30329">
    <property type="entry name" value="STATOR ELEMENT OF FLAGELLAR MOTOR COMPLEX"/>
    <property type="match status" value="1"/>
</dbReference>
<dbReference type="Gene3D" id="1.25.40.10">
    <property type="entry name" value="Tetratricopeptide repeat domain"/>
    <property type="match status" value="1"/>
</dbReference>
<feature type="chain" id="PRO_5001782848" evidence="6">
    <location>
        <begin position="21"/>
        <end position="635"/>
    </location>
</feature>
<dbReference type="InterPro" id="IPR006665">
    <property type="entry name" value="OmpA-like"/>
</dbReference>
<dbReference type="Gene3D" id="2.60.40.1120">
    <property type="entry name" value="Carboxypeptidase-like, regulatory domain"/>
    <property type="match status" value="1"/>
</dbReference>
<evidence type="ECO:0000256" key="3">
    <source>
        <dbReference type="ARBA" id="ARBA00023237"/>
    </source>
</evidence>
<reference evidence="9" key="2">
    <citation type="submission" date="2014-07" db="EMBL/GenBank/DDBJ databases">
        <title>Genome sequence of Mangrovimonas yunxiaonensis.</title>
        <authorList>
            <person name="Li Y."/>
            <person name="Zheng T."/>
        </authorList>
    </citation>
    <scope>NUCLEOTIDE SEQUENCE [LARGE SCALE GENOMIC DNA]</scope>
    <source>
        <strain evidence="9">LY01</strain>
    </source>
</reference>
<reference evidence="8 9" key="1">
    <citation type="journal article" date="2014" name="Genome Announc.">
        <title>Draft Genome Sequence of the Algicidal Bacterium Mangrovimonas yunxiaonensis Strain LY01.</title>
        <authorList>
            <person name="Li Y."/>
            <person name="Zhu H."/>
            <person name="Li C."/>
            <person name="Zhang H."/>
            <person name="Chen Z."/>
            <person name="Zheng W."/>
            <person name="Xu H."/>
            <person name="Zheng T."/>
        </authorList>
    </citation>
    <scope>NUCLEOTIDE SEQUENCE [LARGE SCALE GENOMIC DNA]</scope>
    <source>
        <strain evidence="8 9">LY01</strain>
    </source>
</reference>
<dbReference type="Gene3D" id="3.30.1330.60">
    <property type="entry name" value="OmpA-like domain"/>
    <property type="match status" value="1"/>
</dbReference>